<evidence type="ECO:0000259" key="2">
    <source>
        <dbReference type="Pfam" id="PF09792"/>
    </source>
</evidence>
<dbReference type="Proteomes" id="UP000054266">
    <property type="component" value="Unassembled WGS sequence"/>
</dbReference>
<protein>
    <recommendedName>
        <fullName evidence="2">Ubiquitin 3 binding protein But2 C-terminal domain-containing protein</fullName>
    </recommendedName>
</protein>
<name>A0A0D2CWW2_9EURO</name>
<feature type="domain" description="Ubiquitin 3 binding protein But2 C-terminal" evidence="2">
    <location>
        <begin position="52"/>
        <end position="179"/>
    </location>
</feature>
<evidence type="ECO:0000256" key="1">
    <source>
        <dbReference type="SAM" id="MobiDB-lite"/>
    </source>
</evidence>
<feature type="compositionally biased region" description="Low complexity" evidence="1">
    <location>
        <begin position="218"/>
        <end position="257"/>
    </location>
</feature>
<dbReference type="AlphaFoldDB" id="A0A0D2CWW2"/>
<dbReference type="HOGENOM" id="CLU_1128952_0_0_1"/>
<evidence type="ECO:0000313" key="4">
    <source>
        <dbReference type="Proteomes" id="UP000054266"/>
    </source>
</evidence>
<dbReference type="InterPro" id="IPR018620">
    <property type="entry name" value="Ubiquitin3-bd_protein_But2_C"/>
</dbReference>
<feature type="region of interest" description="Disordered" evidence="1">
    <location>
        <begin position="211"/>
        <end position="257"/>
    </location>
</feature>
<evidence type="ECO:0000313" key="3">
    <source>
        <dbReference type="EMBL" id="KIW69666.1"/>
    </source>
</evidence>
<accession>A0A0D2CWW2</accession>
<dbReference type="EMBL" id="KN846958">
    <property type="protein sequence ID" value="KIW69666.1"/>
    <property type="molecule type" value="Genomic_DNA"/>
</dbReference>
<dbReference type="Pfam" id="PF09792">
    <property type="entry name" value="But2"/>
    <property type="match status" value="1"/>
</dbReference>
<gene>
    <name evidence="3" type="ORF">PV04_05530</name>
</gene>
<sequence length="257" mass="26316">MKTSIIAAAAIAGVASATKGSTGSSQYGGWASGSKDCPFIPSPDQFILFADNIQTVSRVNKDKSFLRSQDLYVETPGDLATASSFTVPDFALGANCSLNLAVPSSDQVYGDLSQVTFSGNGNFNFTRLVTNLPSSGLTANTLGTEIPTGPQKVIPGELLTLASFPCPPPGTQLPGIIDSVDSVLVVKDALGPVCLSGLFVIIEPVGNPPVSPPPPAAPSGSSSYPTSTGWGTASSASSYSTYSPYSSAATYTSTWRS</sequence>
<reference evidence="3 4" key="1">
    <citation type="submission" date="2015-01" db="EMBL/GenBank/DDBJ databases">
        <title>The Genome Sequence of Capronia semiimmersa CBS27337.</title>
        <authorList>
            <consortium name="The Broad Institute Genomics Platform"/>
            <person name="Cuomo C."/>
            <person name="de Hoog S."/>
            <person name="Gorbushina A."/>
            <person name="Stielow B."/>
            <person name="Teixiera M."/>
            <person name="Abouelleil A."/>
            <person name="Chapman S.B."/>
            <person name="Priest M."/>
            <person name="Young S.K."/>
            <person name="Wortman J."/>
            <person name="Nusbaum C."/>
            <person name="Birren B."/>
        </authorList>
    </citation>
    <scope>NUCLEOTIDE SEQUENCE [LARGE SCALE GENOMIC DNA]</scope>
    <source>
        <strain evidence="3 4">CBS 27337</strain>
    </source>
</reference>
<keyword evidence="4" id="KW-1185">Reference proteome</keyword>
<organism evidence="3 4">
    <name type="scientific">Phialophora macrospora</name>
    <dbReference type="NCBI Taxonomy" id="1851006"/>
    <lineage>
        <taxon>Eukaryota</taxon>
        <taxon>Fungi</taxon>
        <taxon>Dikarya</taxon>
        <taxon>Ascomycota</taxon>
        <taxon>Pezizomycotina</taxon>
        <taxon>Eurotiomycetes</taxon>
        <taxon>Chaetothyriomycetidae</taxon>
        <taxon>Chaetothyriales</taxon>
        <taxon>Herpotrichiellaceae</taxon>
        <taxon>Phialophora</taxon>
    </lineage>
</organism>
<proteinExistence type="predicted"/>